<dbReference type="PROSITE" id="PS01359">
    <property type="entry name" value="ZF_PHD_1"/>
    <property type="match status" value="1"/>
</dbReference>
<dbReference type="GeneID" id="25259897"/>
<dbReference type="SMART" id="SM00249">
    <property type="entry name" value="PHD"/>
    <property type="match status" value="1"/>
</dbReference>
<proteinExistence type="predicted"/>
<dbReference type="Gene3D" id="2.170.270.10">
    <property type="entry name" value="SET domain"/>
    <property type="match status" value="1"/>
</dbReference>
<comment type="caution">
    <text evidence="8">The sequence shown here is derived from an EMBL/GenBank/DDBJ whole genome shotgun (WGS) entry which is preliminary data.</text>
</comment>
<feature type="compositionally biased region" description="Basic residues" evidence="5">
    <location>
        <begin position="817"/>
        <end position="828"/>
    </location>
</feature>
<feature type="signal peptide" evidence="6">
    <location>
        <begin position="1"/>
        <end position="24"/>
    </location>
</feature>
<dbReference type="Proteomes" id="UP000029725">
    <property type="component" value="Unassembled WGS sequence"/>
</dbReference>
<dbReference type="RefSeq" id="XP_013237667.1">
    <property type="nucleotide sequence ID" value="XM_013382213.1"/>
</dbReference>
<dbReference type="GO" id="GO:0006355">
    <property type="term" value="P:regulation of DNA-templated transcription"/>
    <property type="evidence" value="ECO:0007669"/>
    <property type="project" value="TreeGrafter"/>
</dbReference>
<evidence type="ECO:0000256" key="1">
    <source>
        <dbReference type="ARBA" id="ARBA00022723"/>
    </source>
</evidence>
<evidence type="ECO:0000256" key="6">
    <source>
        <dbReference type="SAM" id="SignalP"/>
    </source>
</evidence>
<keyword evidence="4" id="KW-0156">Chromatin regulator</keyword>
<dbReference type="Gene3D" id="3.30.40.10">
    <property type="entry name" value="Zinc/RING finger domain, C3HC4 (zinc finger)"/>
    <property type="match status" value="1"/>
</dbReference>
<sequence>MKTICIAIMAILITIVLMAPGISAKKAFCSNGKFTIDGTTFPQYNRACYANGVITLTNLPGSEEISWKVSGDTGVGNVEAARSSADSTTTPKGGNMWCMNLWAPSSPSHTIYSNSLVSLQDLHSKICSKSATSEEAEFAPPQNEQTSMPLSKDEENIQNFWGIFKFELMKIMALPEMKKIERECLMHMHGHHDDQPLPLLQEELPIATSAGGTENASDGEISEEKIVITDQPADEQLNKIFVMEEDESPLEITETTQSPNKIAKRSSSVSFSDFRCICNEPFFDSLPSSGLIECSRCAIFQHARCVGAGESQGPFLCARCIVISPLQQKSLSIALEEPISDGLGGEIVIDKSSPSLSPELVRSSTSFKSHTQIRPSLPTLLPAIKSQGFISGGGSSLATPKQAEMMSHTLAPHFPRITPPLLSSASSSSSKRGRKPKILKQNLSLESGLVPVLLSKETLPPSFSEPTSVERVPSSISYIPADHLRISNDARSLIHHAWKVFYASALSKRQSNHRIPNGVPAVLATIPRLISNETEKNKPGSILALLMKEFSLNCSFWSFGMEERPRSLRLFTREFKAPNTGTKSIGVFLTEDDAAEGSRPLLPGSFITMLTGTLLTRSALAEEFGSSKDDKAASRILQYFLFFHPTLPLVVDARKAGNMARFIRRSCRPNVAMRGIFVTGGSHVSHYKEDPEKAQENINEADPDSLAIATFSIGIFSVDRIRPGIDELMLPLDSNGFCSAPCPGPHTGHSRSCLDPSCSMPVLTCGEAPNSSSLPPPPAITTSTSSLPSTKESPQASSKRNLSSSSASSPSSVSSSRHGRSKMGKKRTAILSPVSPLSPTSSATNTLSLSREERKLQMYIESIQRLEQREKRKGPR</sequence>
<dbReference type="PROSITE" id="PS50835">
    <property type="entry name" value="IG_LIKE"/>
    <property type="match status" value="1"/>
</dbReference>
<dbReference type="GO" id="GO:0008270">
    <property type="term" value="F:zinc ion binding"/>
    <property type="evidence" value="ECO:0007669"/>
    <property type="project" value="UniProtKB-KW"/>
</dbReference>
<dbReference type="OrthoDB" id="20872at2759"/>
<dbReference type="InterPro" id="IPR011011">
    <property type="entry name" value="Znf_FYVE_PHD"/>
</dbReference>
<protein>
    <recommendedName>
        <fullName evidence="7">Ig-like domain-containing protein</fullName>
    </recommendedName>
</protein>
<dbReference type="VEuPathDB" id="MicrosporidiaDB:DI09_40p80"/>
<reference evidence="8 9" key="1">
    <citation type="submission" date="2014-04" db="EMBL/GenBank/DDBJ databases">
        <title>A new species of microsporidia sheds light on the evolution of extreme parasitism.</title>
        <authorList>
            <person name="Haag K.L."/>
            <person name="James T.Y."/>
            <person name="Larsson R."/>
            <person name="Schaer T.M."/>
            <person name="Refardt D."/>
            <person name="Pombert J.-F."/>
            <person name="Ebert D."/>
        </authorList>
    </citation>
    <scope>NUCLEOTIDE SEQUENCE [LARGE SCALE GENOMIC DNA]</scope>
    <source>
        <strain evidence="8 9">UGP3</strain>
        <tissue evidence="8">Spores</tissue>
    </source>
</reference>
<feature type="domain" description="Ig-like" evidence="7">
    <location>
        <begin position="20"/>
        <end position="139"/>
    </location>
</feature>
<dbReference type="SMART" id="SM00317">
    <property type="entry name" value="SET"/>
    <property type="match status" value="1"/>
</dbReference>
<dbReference type="InterPro" id="IPR007110">
    <property type="entry name" value="Ig-like_dom"/>
</dbReference>
<keyword evidence="2" id="KW-0863">Zinc-finger</keyword>
<dbReference type="InterPro" id="IPR046341">
    <property type="entry name" value="SET_dom_sf"/>
</dbReference>
<keyword evidence="9" id="KW-1185">Reference proteome</keyword>
<evidence type="ECO:0000256" key="2">
    <source>
        <dbReference type="ARBA" id="ARBA00022771"/>
    </source>
</evidence>
<dbReference type="EMBL" id="JMKJ01000344">
    <property type="protein sequence ID" value="KGG51222.1"/>
    <property type="molecule type" value="Genomic_DNA"/>
</dbReference>
<dbReference type="InterPro" id="IPR013083">
    <property type="entry name" value="Znf_RING/FYVE/PHD"/>
</dbReference>
<keyword evidence="3" id="KW-0862">Zinc</keyword>
<dbReference type="PANTHER" id="PTHR46462">
    <property type="entry name" value="UPSET, ISOFORM A"/>
    <property type="match status" value="1"/>
</dbReference>
<dbReference type="InterPro" id="IPR001965">
    <property type="entry name" value="Znf_PHD"/>
</dbReference>
<dbReference type="PANTHER" id="PTHR46462:SF3">
    <property type="entry name" value="UPSET, ISOFORM A"/>
    <property type="match status" value="1"/>
</dbReference>
<accession>A0A098VQ90</accession>
<dbReference type="GO" id="GO:0034967">
    <property type="term" value="C:Set3 complex"/>
    <property type="evidence" value="ECO:0007669"/>
    <property type="project" value="TreeGrafter"/>
</dbReference>
<evidence type="ECO:0000313" key="8">
    <source>
        <dbReference type="EMBL" id="KGG51222.1"/>
    </source>
</evidence>
<feature type="compositionally biased region" description="Low complexity" evidence="5">
    <location>
        <begin position="831"/>
        <end position="842"/>
    </location>
</feature>
<keyword evidence="1" id="KW-0479">Metal-binding</keyword>
<feature type="region of interest" description="Disordered" evidence="5">
    <location>
        <begin position="768"/>
        <end position="854"/>
    </location>
</feature>
<evidence type="ECO:0000256" key="5">
    <source>
        <dbReference type="SAM" id="MobiDB-lite"/>
    </source>
</evidence>
<dbReference type="SUPFAM" id="SSF57903">
    <property type="entry name" value="FYVE/PHD zinc finger"/>
    <property type="match status" value="1"/>
</dbReference>
<feature type="compositionally biased region" description="Low complexity" evidence="5">
    <location>
        <begin position="780"/>
        <end position="816"/>
    </location>
</feature>
<keyword evidence="6" id="KW-0732">Signal</keyword>
<evidence type="ECO:0000259" key="7">
    <source>
        <dbReference type="PROSITE" id="PS50835"/>
    </source>
</evidence>
<dbReference type="InterPro" id="IPR001214">
    <property type="entry name" value="SET_dom"/>
</dbReference>
<feature type="chain" id="PRO_5001950364" description="Ig-like domain-containing protein" evidence="6">
    <location>
        <begin position="25"/>
        <end position="876"/>
    </location>
</feature>
<dbReference type="InterPro" id="IPR019786">
    <property type="entry name" value="Zinc_finger_PHD-type_CS"/>
</dbReference>
<dbReference type="GO" id="GO:0070210">
    <property type="term" value="C:Rpd3L-Expanded complex"/>
    <property type="evidence" value="ECO:0007669"/>
    <property type="project" value="TreeGrafter"/>
</dbReference>
<gene>
    <name evidence="8" type="ORF">DI09_40p80</name>
</gene>
<dbReference type="CDD" id="cd10529">
    <property type="entry name" value="SET_SETD5-like"/>
    <property type="match status" value="1"/>
</dbReference>
<dbReference type="GO" id="GO:0006325">
    <property type="term" value="P:chromatin organization"/>
    <property type="evidence" value="ECO:0007669"/>
    <property type="project" value="UniProtKB-KW"/>
</dbReference>
<organism evidence="8 9">
    <name type="scientific">Mitosporidium daphniae</name>
    <dbReference type="NCBI Taxonomy" id="1485682"/>
    <lineage>
        <taxon>Eukaryota</taxon>
        <taxon>Fungi</taxon>
        <taxon>Fungi incertae sedis</taxon>
        <taxon>Microsporidia</taxon>
        <taxon>Mitosporidium</taxon>
    </lineage>
</organism>
<dbReference type="AlphaFoldDB" id="A0A098VQ90"/>
<name>A0A098VQ90_9MICR</name>
<evidence type="ECO:0000256" key="3">
    <source>
        <dbReference type="ARBA" id="ARBA00022833"/>
    </source>
</evidence>
<evidence type="ECO:0000313" key="9">
    <source>
        <dbReference type="Proteomes" id="UP000029725"/>
    </source>
</evidence>
<dbReference type="HOGENOM" id="CLU_328202_0_0_1"/>
<feature type="region of interest" description="Disordered" evidence="5">
    <location>
        <begin position="415"/>
        <end position="440"/>
    </location>
</feature>
<evidence type="ECO:0000256" key="4">
    <source>
        <dbReference type="ARBA" id="ARBA00022853"/>
    </source>
</evidence>
<dbReference type="SUPFAM" id="SSF82199">
    <property type="entry name" value="SET domain"/>
    <property type="match status" value="1"/>
</dbReference>